<evidence type="ECO:0000313" key="2">
    <source>
        <dbReference type="EMBL" id="KUG23513.1"/>
    </source>
</evidence>
<protein>
    <recommendedName>
        <fullName evidence="1">Metallo-beta-lactamase domain-containing protein</fullName>
    </recommendedName>
</protein>
<gene>
    <name evidence="2" type="ORF">ASZ90_006717</name>
</gene>
<dbReference type="SMART" id="SM00849">
    <property type="entry name" value="Lactamase_B"/>
    <property type="match status" value="1"/>
</dbReference>
<dbReference type="Gene3D" id="3.60.15.10">
    <property type="entry name" value="Ribonuclease Z/Hydroxyacylglutathione hydrolase-like"/>
    <property type="match status" value="1"/>
</dbReference>
<dbReference type="PANTHER" id="PTHR42951">
    <property type="entry name" value="METALLO-BETA-LACTAMASE DOMAIN-CONTAINING"/>
    <property type="match status" value="1"/>
</dbReference>
<dbReference type="EMBL" id="LNQE01000903">
    <property type="protein sequence ID" value="KUG23513.1"/>
    <property type="molecule type" value="Genomic_DNA"/>
</dbReference>
<dbReference type="InterPro" id="IPR036866">
    <property type="entry name" value="RibonucZ/Hydroxyglut_hydro"/>
</dbReference>
<dbReference type="InterPro" id="IPR001279">
    <property type="entry name" value="Metallo-B-lactamas"/>
</dbReference>
<reference evidence="2" key="1">
    <citation type="journal article" date="2015" name="Proc. Natl. Acad. Sci. U.S.A.">
        <title>Networks of energetic and metabolic interactions define dynamics in microbial communities.</title>
        <authorList>
            <person name="Embree M."/>
            <person name="Liu J.K."/>
            <person name="Al-Bassam M.M."/>
            <person name="Zengler K."/>
        </authorList>
    </citation>
    <scope>NUCLEOTIDE SEQUENCE</scope>
</reference>
<dbReference type="Pfam" id="PF00753">
    <property type="entry name" value="Lactamase_B"/>
    <property type="match status" value="1"/>
</dbReference>
<dbReference type="AlphaFoldDB" id="A0A0W8FRX2"/>
<accession>A0A0W8FRX2</accession>
<dbReference type="InterPro" id="IPR050855">
    <property type="entry name" value="NDM-1-like"/>
</dbReference>
<organism evidence="2">
    <name type="scientific">hydrocarbon metagenome</name>
    <dbReference type="NCBI Taxonomy" id="938273"/>
    <lineage>
        <taxon>unclassified sequences</taxon>
        <taxon>metagenomes</taxon>
        <taxon>ecological metagenomes</taxon>
    </lineage>
</organism>
<name>A0A0W8FRX2_9ZZZZ</name>
<feature type="domain" description="Metallo-beta-lactamase" evidence="1">
    <location>
        <begin position="20"/>
        <end position="228"/>
    </location>
</feature>
<sequence>MNKTNEIKVLREETHMWPASANVFLIRDREGAILIDVGCGKEEKFNALKNFLKDEGFTLHDIHTIVISHAHPDHMGAMSFLLQEISPRIYLHELEIPLAADPQRLNQTFDFNLAQRYNTTESSPPFGSFNVLDYFAALCPMASARATDKMVDGDLLCLGNFRFQVVHTPGHAPGHVSLFEPDRGLLFTGDVVGKVVAWYSPSSGGAIGYLEGLERIAKLNARVILPSHGENIGRVREAIERTRMHILNFDSVILRNLNDFPLSFIDLCAKIYHKPAARFFPGPQLVESHLIKLEQEGKVTRREGGLICRV</sequence>
<evidence type="ECO:0000259" key="1">
    <source>
        <dbReference type="SMART" id="SM00849"/>
    </source>
</evidence>
<comment type="caution">
    <text evidence="2">The sequence shown here is derived from an EMBL/GenBank/DDBJ whole genome shotgun (WGS) entry which is preliminary data.</text>
</comment>
<proteinExistence type="predicted"/>
<dbReference type="SUPFAM" id="SSF56281">
    <property type="entry name" value="Metallo-hydrolase/oxidoreductase"/>
    <property type="match status" value="1"/>
</dbReference>
<dbReference type="PANTHER" id="PTHR42951:SF4">
    <property type="entry name" value="ACYL-COENZYME A THIOESTERASE MBLAC2"/>
    <property type="match status" value="1"/>
</dbReference>